<keyword evidence="2" id="KW-1185">Reference proteome</keyword>
<evidence type="ECO:0000313" key="2">
    <source>
        <dbReference type="Proteomes" id="UP000239866"/>
    </source>
</evidence>
<dbReference type="Pfam" id="PF11445">
    <property type="entry name" value="DUF2894"/>
    <property type="match status" value="1"/>
</dbReference>
<name>A0A2T1KAD9_9GAMM</name>
<dbReference type="AlphaFoldDB" id="A0A2T1KAD9"/>
<sequence length="211" mass="23598">MTVDSLPVSVLDELRQSDAPATDPVRFCYLESLEQRLVACGLQHSSHWQKLEQAVRQFPRGSGIQPLEQATTDAPRSNDSGLNSLSALVGELNTPSQPSTPMYRTALEQRIFGEQNAPENGNSPVEMETVPKSLRTLTRVQADQGNLMLRERVRHAIENSPRGAGPMNAQRLVSRALSEMQRLSPEYLERFARYTDSLLALEQLAKKNQDR</sequence>
<dbReference type="OrthoDB" id="6025757at2"/>
<dbReference type="EMBL" id="PXNP01000076">
    <property type="protein sequence ID" value="PSF07085.1"/>
    <property type="molecule type" value="Genomic_DNA"/>
</dbReference>
<comment type="caution">
    <text evidence="1">The sequence shown here is derived from an EMBL/GenBank/DDBJ whole genome shotgun (WGS) entry which is preliminary data.</text>
</comment>
<proteinExistence type="predicted"/>
<evidence type="ECO:0000313" key="1">
    <source>
        <dbReference type="EMBL" id="PSF07085.1"/>
    </source>
</evidence>
<dbReference type="RefSeq" id="WP_106762337.1">
    <property type="nucleotide sequence ID" value="NZ_PXNP01000076.1"/>
</dbReference>
<protein>
    <submittedName>
        <fullName evidence="1">DUF2894 domain-containing protein</fullName>
    </submittedName>
</protein>
<accession>A0A2T1KAD9</accession>
<reference evidence="1 2" key="1">
    <citation type="submission" date="2018-03" db="EMBL/GenBank/DDBJ databases">
        <title>Marinobacter brunus sp. nov., a marine bacterium of Gamma-proteobacteria isolated from the surface seawater of the South China Sea.</title>
        <authorList>
            <person name="Cheng H."/>
            <person name="Wu Y.-H."/>
            <person name="Xamxidin M."/>
            <person name="Xu X.-W."/>
        </authorList>
    </citation>
    <scope>NUCLEOTIDE SEQUENCE [LARGE SCALE GENOMIC DNA]</scope>
    <source>
        <strain evidence="1 2">NH169-3</strain>
    </source>
</reference>
<gene>
    <name evidence="1" type="ORF">C7H09_09790</name>
</gene>
<dbReference type="Proteomes" id="UP000239866">
    <property type="component" value="Unassembled WGS sequence"/>
</dbReference>
<organism evidence="1 2">
    <name type="scientific">Marinobacter fuscus</name>
    <dbReference type="NCBI Taxonomy" id="2109942"/>
    <lineage>
        <taxon>Bacteria</taxon>
        <taxon>Pseudomonadati</taxon>
        <taxon>Pseudomonadota</taxon>
        <taxon>Gammaproteobacteria</taxon>
        <taxon>Pseudomonadales</taxon>
        <taxon>Marinobacteraceae</taxon>
        <taxon>Marinobacter</taxon>
    </lineage>
</organism>
<dbReference type="InterPro" id="IPR021549">
    <property type="entry name" value="DUF2894"/>
</dbReference>